<dbReference type="RefSeq" id="WP_141133938.1">
    <property type="nucleotide sequence ID" value="NZ_FZPA01000004.1"/>
</dbReference>
<protein>
    <submittedName>
        <fullName evidence="1">Uncharacterized protein</fullName>
    </submittedName>
</protein>
<keyword evidence="2" id="KW-1185">Reference proteome</keyword>
<evidence type="ECO:0000313" key="1">
    <source>
        <dbReference type="EMBL" id="SNS76058.1"/>
    </source>
</evidence>
<gene>
    <name evidence="1" type="ORF">SAMN06295955_104235</name>
</gene>
<sequence length="63" mass="6799">MTDLSQLIERIEADEKLRRCVLCGGSLVPVRALDSVGCTDCGSTFTLDGLAAYQRAHQAKDEA</sequence>
<dbReference type="EMBL" id="FZPA01000004">
    <property type="protein sequence ID" value="SNS76058.1"/>
    <property type="molecule type" value="Genomic_DNA"/>
</dbReference>
<proteinExistence type="predicted"/>
<dbReference type="AlphaFoldDB" id="A0A239H4W6"/>
<evidence type="ECO:0000313" key="2">
    <source>
        <dbReference type="Proteomes" id="UP000198339"/>
    </source>
</evidence>
<reference evidence="1 2" key="1">
    <citation type="submission" date="2017-06" db="EMBL/GenBank/DDBJ databases">
        <authorList>
            <person name="Kim H.J."/>
            <person name="Triplett B.A."/>
        </authorList>
    </citation>
    <scope>NUCLEOTIDE SEQUENCE [LARGE SCALE GENOMIC DNA]</scope>
    <source>
        <strain evidence="1 2">DS15</strain>
    </source>
</reference>
<dbReference type="Proteomes" id="UP000198339">
    <property type="component" value="Unassembled WGS sequence"/>
</dbReference>
<organism evidence="1 2">
    <name type="scientific">Sphingopyxis indica</name>
    <dbReference type="NCBI Taxonomy" id="436663"/>
    <lineage>
        <taxon>Bacteria</taxon>
        <taxon>Pseudomonadati</taxon>
        <taxon>Pseudomonadota</taxon>
        <taxon>Alphaproteobacteria</taxon>
        <taxon>Sphingomonadales</taxon>
        <taxon>Sphingomonadaceae</taxon>
        <taxon>Sphingopyxis</taxon>
    </lineage>
</organism>
<accession>A0A239H4W6</accession>
<name>A0A239H4W6_9SPHN</name>